<dbReference type="Pfam" id="PF00884">
    <property type="entry name" value="Sulfatase"/>
    <property type="match status" value="1"/>
</dbReference>
<dbReference type="GO" id="GO:0004065">
    <property type="term" value="F:arylsulfatase activity"/>
    <property type="evidence" value="ECO:0007669"/>
    <property type="project" value="TreeGrafter"/>
</dbReference>
<dbReference type="InterPro" id="IPR000917">
    <property type="entry name" value="Sulfatase_N"/>
</dbReference>
<keyword evidence="5" id="KW-1185">Reference proteome</keyword>
<protein>
    <recommendedName>
        <fullName evidence="3">Sulfatase N-terminal domain-containing protein</fullName>
    </recommendedName>
</protein>
<dbReference type="Gene3D" id="3.40.720.10">
    <property type="entry name" value="Alkaline Phosphatase, subunit A"/>
    <property type="match status" value="1"/>
</dbReference>
<proteinExistence type="inferred from homology"/>
<accession>A0A2G9RDF4</accession>
<organism evidence="4 5">
    <name type="scientific">Aquarana catesbeiana</name>
    <name type="common">American bullfrog</name>
    <name type="synonym">Rana catesbeiana</name>
    <dbReference type="NCBI Taxonomy" id="8400"/>
    <lineage>
        <taxon>Eukaryota</taxon>
        <taxon>Metazoa</taxon>
        <taxon>Chordata</taxon>
        <taxon>Craniata</taxon>
        <taxon>Vertebrata</taxon>
        <taxon>Euteleostomi</taxon>
        <taxon>Amphibia</taxon>
        <taxon>Batrachia</taxon>
        <taxon>Anura</taxon>
        <taxon>Neobatrachia</taxon>
        <taxon>Ranoidea</taxon>
        <taxon>Ranidae</taxon>
        <taxon>Aquarana</taxon>
    </lineage>
</organism>
<dbReference type="InterPro" id="IPR051849">
    <property type="entry name" value="GAG-degrading_sulfatase"/>
</dbReference>
<dbReference type="EMBL" id="KV947723">
    <property type="protein sequence ID" value="PIO25874.1"/>
    <property type="molecule type" value="Genomic_DNA"/>
</dbReference>
<evidence type="ECO:0000259" key="3">
    <source>
        <dbReference type="Pfam" id="PF00884"/>
    </source>
</evidence>
<evidence type="ECO:0000256" key="2">
    <source>
        <dbReference type="ARBA" id="ARBA00008779"/>
    </source>
</evidence>
<dbReference type="SUPFAM" id="SSF53649">
    <property type="entry name" value="Alkaline phosphatase-like"/>
    <property type="match status" value="1"/>
</dbReference>
<reference evidence="5" key="1">
    <citation type="journal article" date="2017" name="Nat. Commun.">
        <title>The North American bullfrog draft genome provides insight into hormonal regulation of long noncoding RNA.</title>
        <authorList>
            <person name="Hammond S.A."/>
            <person name="Warren R.L."/>
            <person name="Vandervalk B.P."/>
            <person name="Kucuk E."/>
            <person name="Khan H."/>
            <person name="Gibb E.A."/>
            <person name="Pandoh P."/>
            <person name="Kirk H."/>
            <person name="Zhao Y."/>
            <person name="Jones M."/>
            <person name="Mungall A.J."/>
            <person name="Coope R."/>
            <person name="Pleasance S."/>
            <person name="Moore R.A."/>
            <person name="Holt R.A."/>
            <person name="Round J.M."/>
            <person name="Ohora S."/>
            <person name="Walle B.V."/>
            <person name="Veldhoen N."/>
            <person name="Helbing C.C."/>
            <person name="Birol I."/>
        </authorList>
    </citation>
    <scope>NUCLEOTIDE SEQUENCE [LARGE SCALE GENOMIC DNA]</scope>
</reference>
<dbReference type="PANTHER" id="PTHR46615:SF1">
    <property type="entry name" value="ARYLSULFATASE K"/>
    <property type="match status" value="1"/>
</dbReference>
<dbReference type="Proteomes" id="UP000228934">
    <property type="component" value="Unassembled WGS sequence"/>
</dbReference>
<feature type="non-terminal residue" evidence="4">
    <location>
        <position position="1"/>
    </location>
</feature>
<dbReference type="InterPro" id="IPR017850">
    <property type="entry name" value="Alkaline_phosphatase_core_sf"/>
</dbReference>
<gene>
    <name evidence="4" type="ORF">AB205_0112030</name>
</gene>
<dbReference type="AlphaFoldDB" id="A0A2G9RDF4"/>
<evidence type="ECO:0000256" key="1">
    <source>
        <dbReference type="ARBA" id="ARBA00001913"/>
    </source>
</evidence>
<evidence type="ECO:0000313" key="4">
    <source>
        <dbReference type="EMBL" id="PIO25874.1"/>
    </source>
</evidence>
<dbReference type="PANTHER" id="PTHR46615">
    <property type="entry name" value="ARYLSULFATASE K"/>
    <property type="match status" value="1"/>
</dbReference>
<dbReference type="GO" id="GO:0015024">
    <property type="term" value="F:glucuronate-2-sulfatase activity"/>
    <property type="evidence" value="ECO:0007669"/>
    <property type="project" value="TreeGrafter"/>
</dbReference>
<evidence type="ECO:0000313" key="5">
    <source>
        <dbReference type="Proteomes" id="UP000228934"/>
    </source>
</evidence>
<feature type="domain" description="Sulfatase N-terminal" evidence="3">
    <location>
        <begin position="15"/>
        <end position="187"/>
    </location>
</feature>
<comment type="similarity">
    <text evidence="2">Belongs to the sulfatase family.</text>
</comment>
<name>A0A2G9RDF4_AQUCT</name>
<comment type="cofactor">
    <cofactor evidence="1">
        <name>Ca(2+)</name>
        <dbReference type="ChEBI" id="CHEBI:29108"/>
    </cofactor>
</comment>
<sequence>DGRLTSTLDSQVVSLPNLNFMKHHGAVFLNAYTNAPICCPSRSAMWSGLFPHLTQSWNNFKCLDPGYPTWMDLIKAKGHITQKFGKQDYTSGSHSLSGLEDSTHLSLSAFAFSNRVEAWTRDVPFLLRQEGRPMANLTTNRTQIRIREEDWKNVDLAVDWIRKQAKNSSEPFFLYLGLNLPHPYPSEDMGENWGSSTFLTSLYWLQKVQSFKPVLAFRVSQSLKDQFIEVLKVIPDQQAQGLADISEAFCFTVDAMKDSILQASRLMLSLVSYKNITLPKWLPLKKMHPVDYYSSYTKNCTGHFTDQEILNIRAYYYAMCAETDGIMDLSADPDELRNVVTLYPDIVLSIEKKLRSIIDYKKISYNVHQYNKEEFIKWRASIGQNYTNVISNLRWHIDWNKRPKACELAIDKWLESGNINL</sequence>
<dbReference type="OrthoDB" id="1886626at2759"/>